<comment type="caution">
    <text evidence="15">The sequence shown here is derived from an EMBL/GenBank/DDBJ whole genome shotgun (WGS) entry which is preliminary data.</text>
</comment>
<dbReference type="PANTHER" id="PTHR43024:SF1">
    <property type="entry name" value="UDP-N-ACETYLMURAMOYL-TRIPEPTIDE--D-ALANYL-D-ALANINE LIGASE"/>
    <property type="match status" value="1"/>
</dbReference>
<dbReference type="Pfam" id="PF08245">
    <property type="entry name" value="Mur_ligase_M"/>
    <property type="match status" value="1"/>
</dbReference>
<reference evidence="15" key="1">
    <citation type="journal article" date="2021" name="PeerJ">
        <title>Extensive microbial diversity within the chicken gut microbiome revealed by metagenomics and culture.</title>
        <authorList>
            <person name="Gilroy R."/>
            <person name="Ravi A."/>
            <person name="Getino M."/>
            <person name="Pursley I."/>
            <person name="Horton D.L."/>
            <person name="Alikhan N.F."/>
            <person name="Baker D."/>
            <person name="Gharbi K."/>
            <person name="Hall N."/>
            <person name="Watson M."/>
            <person name="Adriaenssens E.M."/>
            <person name="Foster-Nyarko E."/>
            <person name="Jarju S."/>
            <person name="Secka A."/>
            <person name="Antonio M."/>
            <person name="Oren A."/>
            <person name="Chaudhuri R.R."/>
            <person name="La Ragione R."/>
            <person name="Hildebrand F."/>
            <person name="Pallen M.J."/>
        </authorList>
    </citation>
    <scope>NUCLEOTIDE SEQUENCE</scope>
    <source>
        <strain evidence="15">ChiBcec1-1630</strain>
    </source>
</reference>
<dbReference type="InterPro" id="IPR036615">
    <property type="entry name" value="Mur_ligase_C_dom_sf"/>
</dbReference>
<dbReference type="Gene3D" id="3.90.190.20">
    <property type="entry name" value="Mur ligase, C-terminal domain"/>
    <property type="match status" value="1"/>
</dbReference>
<evidence type="ECO:0000313" key="15">
    <source>
        <dbReference type="EMBL" id="HJC87066.1"/>
    </source>
</evidence>
<dbReference type="GO" id="GO:0009252">
    <property type="term" value="P:peptidoglycan biosynthetic process"/>
    <property type="evidence" value="ECO:0007669"/>
    <property type="project" value="UniProtKB-UniRule"/>
</dbReference>
<keyword evidence="5 10" id="KW-0067">ATP-binding</keyword>
<keyword evidence="3 10" id="KW-0132">Cell division</keyword>
<evidence type="ECO:0000256" key="5">
    <source>
        <dbReference type="ARBA" id="ARBA00022840"/>
    </source>
</evidence>
<dbReference type="GO" id="GO:0047480">
    <property type="term" value="F:UDP-N-acetylmuramoyl-tripeptide-D-alanyl-D-alanine ligase activity"/>
    <property type="evidence" value="ECO:0007669"/>
    <property type="project" value="UniProtKB-UniRule"/>
</dbReference>
<evidence type="ECO:0000256" key="11">
    <source>
        <dbReference type="RuleBase" id="RU004136"/>
    </source>
</evidence>
<evidence type="ECO:0000256" key="4">
    <source>
        <dbReference type="ARBA" id="ARBA00022741"/>
    </source>
</evidence>
<gene>
    <name evidence="10" type="primary">murF</name>
    <name evidence="15" type="ORF">H9926_03505</name>
</gene>
<evidence type="ECO:0000256" key="10">
    <source>
        <dbReference type="HAMAP-Rule" id="MF_02019"/>
    </source>
</evidence>
<evidence type="ECO:0000256" key="1">
    <source>
        <dbReference type="ARBA" id="ARBA00022490"/>
    </source>
</evidence>
<comment type="function">
    <text evidence="10 11">Involved in cell wall formation. Catalyzes the final step in the synthesis of UDP-N-acetylmuramoyl-pentapeptide, the precursor of murein.</text>
</comment>
<feature type="domain" description="Mur ligase C-terminal" evidence="13">
    <location>
        <begin position="335"/>
        <end position="475"/>
    </location>
</feature>
<dbReference type="Gene3D" id="3.40.1190.10">
    <property type="entry name" value="Mur-like, catalytic domain"/>
    <property type="match status" value="1"/>
</dbReference>
<proteinExistence type="inferred from homology"/>
<comment type="similarity">
    <text evidence="10">Belongs to the MurCDEF family. MurF subfamily.</text>
</comment>
<keyword evidence="6 10" id="KW-0133">Cell shape</keyword>
<dbReference type="InterPro" id="IPR013221">
    <property type="entry name" value="Mur_ligase_cen"/>
</dbReference>
<dbReference type="EC" id="6.3.2.10" evidence="10 11"/>
<dbReference type="SUPFAM" id="SSF53623">
    <property type="entry name" value="MurD-like peptide ligases, catalytic domain"/>
    <property type="match status" value="1"/>
</dbReference>
<dbReference type="InterPro" id="IPR051046">
    <property type="entry name" value="MurCDEF_CellWall_CoF430Synth"/>
</dbReference>
<dbReference type="InterPro" id="IPR000713">
    <property type="entry name" value="Mur_ligase_N"/>
</dbReference>
<evidence type="ECO:0000259" key="13">
    <source>
        <dbReference type="Pfam" id="PF02875"/>
    </source>
</evidence>
<evidence type="ECO:0000259" key="12">
    <source>
        <dbReference type="Pfam" id="PF01225"/>
    </source>
</evidence>
<dbReference type="Proteomes" id="UP000823922">
    <property type="component" value="Unassembled WGS sequence"/>
</dbReference>
<comment type="catalytic activity">
    <reaction evidence="10 11">
        <text>D-alanyl-D-alanine + UDP-N-acetyl-alpha-D-muramoyl-L-alanyl-gamma-D-glutamyl-meso-2,6-diaminopimelate + ATP = UDP-N-acetyl-alpha-D-muramoyl-L-alanyl-gamma-D-glutamyl-meso-2,6-diaminopimeloyl-D-alanyl-D-alanine + ADP + phosphate + H(+)</text>
        <dbReference type="Rhea" id="RHEA:28374"/>
        <dbReference type="ChEBI" id="CHEBI:15378"/>
        <dbReference type="ChEBI" id="CHEBI:30616"/>
        <dbReference type="ChEBI" id="CHEBI:43474"/>
        <dbReference type="ChEBI" id="CHEBI:57822"/>
        <dbReference type="ChEBI" id="CHEBI:61386"/>
        <dbReference type="ChEBI" id="CHEBI:83905"/>
        <dbReference type="ChEBI" id="CHEBI:456216"/>
        <dbReference type="EC" id="6.3.2.10"/>
    </reaction>
</comment>
<dbReference type="HAMAP" id="MF_02019">
    <property type="entry name" value="MurF"/>
    <property type="match status" value="1"/>
</dbReference>
<keyword evidence="1 10" id="KW-0963">Cytoplasm</keyword>
<evidence type="ECO:0000256" key="6">
    <source>
        <dbReference type="ARBA" id="ARBA00022960"/>
    </source>
</evidence>
<dbReference type="Gene3D" id="3.40.1390.10">
    <property type="entry name" value="MurE/MurF, N-terminal domain"/>
    <property type="match status" value="1"/>
</dbReference>
<name>A0A9D2QIH5_9FIRM</name>
<evidence type="ECO:0000256" key="3">
    <source>
        <dbReference type="ARBA" id="ARBA00022618"/>
    </source>
</evidence>
<accession>A0A9D2QIH5</accession>
<evidence type="ECO:0000256" key="9">
    <source>
        <dbReference type="ARBA" id="ARBA00023316"/>
    </source>
</evidence>
<comment type="pathway">
    <text evidence="10 11">Cell wall biogenesis; peptidoglycan biosynthesis.</text>
</comment>
<dbReference type="GO" id="GO:0005524">
    <property type="term" value="F:ATP binding"/>
    <property type="evidence" value="ECO:0007669"/>
    <property type="project" value="UniProtKB-UniRule"/>
</dbReference>
<dbReference type="InterPro" id="IPR035911">
    <property type="entry name" value="MurE/MurF_N"/>
</dbReference>
<keyword evidence="7 10" id="KW-0573">Peptidoglycan synthesis</keyword>
<keyword evidence="9 10" id="KW-0961">Cell wall biogenesis/degradation</keyword>
<keyword evidence="2 10" id="KW-0436">Ligase</keyword>
<evidence type="ECO:0000256" key="2">
    <source>
        <dbReference type="ARBA" id="ARBA00022598"/>
    </source>
</evidence>
<dbReference type="GO" id="GO:0008360">
    <property type="term" value="P:regulation of cell shape"/>
    <property type="evidence" value="ECO:0007669"/>
    <property type="project" value="UniProtKB-KW"/>
</dbReference>
<organism evidence="15 16">
    <name type="scientific">Candidatus Eisenbergiella intestinigallinarum</name>
    <dbReference type="NCBI Taxonomy" id="2838549"/>
    <lineage>
        <taxon>Bacteria</taxon>
        <taxon>Bacillati</taxon>
        <taxon>Bacillota</taxon>
        <taxon>Clostridia</taxon>
        <taxon>Lachnospirales</taxon>
        <taxon>Lachnospiraceae</taxon>
        <taxon>Eisenbergiella</taxon>
    </lineage>
</organism>
<dbReference type="Pfam" id="PF02875">
    <property type="entry name" value="Mur_ligase_C"/>
    <property type="match status" value="1"/>
</dbReference>
<dbReference type="GO" id="GO:0051301">
    <property type="term" value="P:cell division"/>
    <property type="evidence" value="ECO:0007669"/>
    <property type="project" value="UniProtKB-KW"/>
</dbReference>
<dbReference type="InterPro" id="IPR005863">
    <property type="entry name" value="UDP-N-AcMur_synth"/>
</dbReference>
<feature type="binding site" evidence="10">
    <location>
        <begin position="112"/>
        <end position="118"/>
    </location>
    <ligand>
        <name>ATP</name>
        <dbReference type="ChEBI" id="CHEBI:30616"/>
    </ligand>
</feature>
<evidence type="ECO:0000256" key="7">
    <source>
        <dbReference type="ARBA" id="ARBA00022984"/>
    </source>
</evidence>
<dbReference type="InterPro" id="IPR036565">
    <property type="entry name" value="Mur-like_cat_sf"/>
</dbReference>
<dbReference type="AlphaFoldDB" id="A0A9D2QIH5"/>
<feature type="domain" description="Mur ligase central" evidence="14">
    <location>
        <begin position="110"/>
        <end position="312"/>
    </location>
</feature>
<dbReference type="SUPFAM" id="SSF63418">
    <property type="entry name" value="MurE/MurF N-terminal domain"/>
    <property type="match status" value="1"/>
</dbReference>
<dbReference type="Pfam" id="PF01225">
    <property type="entry name" value="Mur_ligase"/>
    <property type="match status" value="1"/>
</dbReference>
<evidence type="ECO:0000259" key="14">
    <source>
        <dbReference type="Pfam" id="PF08245"/>
    </source>
</evidence>
<dbReference type="SUPFAM" id="SSF53244">
    <property type="entry name" value="MurD-like peptide ligases, peptide-binding domain"/>
    <property type="match status" value="1"/>
</dbReference>
<protein>
    <recommendedName>
        <fullName evidence="10 11">UDP-N-acetylmuramoyl-tripeptide--D-alanyl-D-alanine ligase</fullName>
        <ecNumber evidence="10 11">6.3.2.10</ecNumber>
    </recommendedName>
    <alternativeName>
        <fullName evidence="10">D-alanyl-D-alanine-adding enzyme</fullName>
    </alternativeName>
</protein>
<dbReference type="GO" id="GO:0071555">
    <property type="term" value="P:cell wall organization"/>
    <property type="evidence" value="ECO:0007669"/>
    <property type="project" value="UniProtKB-KW"/>
</dbReference>
<evidence type="ECO:0000313" key="16">
    <source>
        <dbReference type="Proteomes" id="UP000823922"/>
    </source>
</evidence>
<dbReference type="GO" id="GO:0005737">
    <property type="term" value="C:cytoplasm"/>
    <property type="evidence" value="ECO:0007669"/>
    <property type="project" value="UniProtKB-SubCell"/>
</dbReference>
<sequence length="493" mass="52651">MKNMTLENLVAACEGKLVCPGQLPCREASAVVIDSRKAEKDSIFIAVKGERADGHRFIPDVFEKGALGVVCERLPENAAGPCILVEDSLKALRQIAEFYRSQLPVKVVGITGSVGKTSTKEFIAAVLARKYRVHKTQGNYNNEIGVPLTVLSMPEDAEMAVLEMGINHFGEMHRLSRIARPDICVMTNIGQCHLEFLGSREGILKAKSEIFDYMKEDGCAVLNGDDDMLATLTRVKGKKPVTYGIASGQAACGMPGRDAGSGDGLDIYAENIRMKGILGSEAVFCHHGTRFPVQIPLPGEHMVYNALAAAAVGFQMGMTEKEIAAGIASTQSVSGRSRVIRAEDRILIDDCYNANPVSMEAAIDLLTQAGGEGSGGRTDAPCGRTVAVLGDMFELGKDEKELHERVGRYLIEKGADCIICAGALSAAMYEGALEAAKESGAHPSGGIHYFPGRQELLDGIDALLKPGDIILVKASHSMGFEEVIKHLSGELAG</sequence>
<keyword evidence="4 10" id="KW-0547">Nucleotide-binding</keyword>
<feature type="domain" description="Mur ligase N-terminal catalytic" evidence="12">
    <location>
        <begin position="30"/>
        <end position="99"/>
    </location>
</feature>
<dbReference type="PANTHER" id="PTHR43024">
    <property type="entry name" value="UDP-N-ACETYLMURAMOYL-TRIPEPTIDE--D-ALANYL-D-ALANINE LIGASE"/>
    <property type="match status" value="1"/>
</dbReference>
<evidence type="ECO:0000256" key="8">
    <source>
        <dbReference type="ARBA" id="ARBA00023306"/>
    </source>
</evidence>
<dbReference type="InterPro" id="IPR004101">
    <property type="entry name" value="Mur_ligase_C"/>
</dbReference>
<comment type="subcellular location">
    <subcellularLocation>
        <location evidence="10 11">Cytoplasm</location>
    </subcellularLocation>
</comment>
<dbReference type="NCBIfam" id="TIGR01143">
    <property type="entry name" value="murF"/>
    <property type="match status" value="1"/>
</dbReference>
<reference evidence="15" key="2">
    <citation type="submission" date="2021-04" db="EMBL/GenBank/DDBJ databases">
        <authorList>
            <person name="Gilroy R."/>
        </authorList>
    </citation>
    <scope>NUCLEOTIDE SEQUENCE</scope>
    <source>
        <strain evidence="15">ChiBcec1-1630</strain>
    </source>
</reference>
<keyword evidence="8 10" id="KW-0131">Cell cycle</keyword>
<dbReference type="EMBL" id="DWVS01000080">
    <property type="protein sequence ID" value="HJC87066.1"/>
    <property type="molecule type" value="Genomic_DNA"/>
</dbReference>